<dbReference type="CDD" id="cd05471">
    <property type="entry name" value="pepsin_like"/>
    <property type="match status" value="1"/>
</dbReference>
<dbReference type="SUPFAM" id="SSF50630">
    <property type="entry name" value="Acid proteases"/>
    <property type="match status" value="1"/>
</dbReference>
<evidence type="ECO:0000256" key="5">
    <source>
        <dbReference type="SAM" id="SignalP"/>
    </source>
</evidence>
<accession>A0A1K0FY91</accession>
<protein>
    <submittedName>
        <fullName evidence="7">Related to pepsin (Aspartate protease)</fullName>
    </submittedName>
</protein>
<keyword evidence="5" id="KW-0732">Signal</keyword>
<dbReference type="EMBL" id="ULHB01000012">
    <property type="protein sequence ID" value="SYW75915.1"/>
    <property type="molecule type" value="Genomic_DNA"/>
</dbReference>
<evidence type="ECO:0000256" key="1">
    <source>
        <dbReference type="ARBA" id="ARBA00007447"/>
    </source>
</evidence>
<dbReference type="PRINTS" id="PR00792">
    <property type="entry name" value="PEPSIN"/>
</dbReference>
<evidence type="ECO:0000256" key="4">
    <source>
        <dbReference type="RuleBase" id="RU000454"/>
    </source>
</evidence>
<sequence length="398" mass="42169">MQLKLSFVAGLIASSAFAIAAPVDKEERGINIDIAKRFNLKIAGTDQIDWSKVDAHMNSLRAKYSKNLANFEKNTGKVHPLKRDLPAELKKRATGSVALTDQEGGELWTGTMAYGTPAQSFSIDFDTGSSDTLVNKGTFNPSASSTSRTNGDQFSTAYGDGTTAKGTIYTDTVHIGGLSATNTAIGASTTTFIDASEGSSGISGMALPQLAAFGSNYLPYFYRLKQAGAVTSGKFQFDLRTSGSSLFLGGTNSAKYSSTPVYVNIDSNQGFWQVPASVNGQRIDSIVDTGTTIIVAPTSQARTLFQTLGLPTFQQDGSIYAYYNCNSPPKVTFRYGSYTKTLSAATTSFGTTNSGQCVLSVAGSDLGLNAWITGDSFLQNVVAIFDTDNNRVGFANKA</sequence>
<evidence type="ECO:0000256" key="2">
    <source>
        <dbReference type="ARBA" id="ARBA00022750"/>
    </source>
</evidence>
<dbReference type="Gene3D" id="2.40.70.10">
    <property type="entry name" value="Acid Proteases"/>
    <property type="match status" value="2"/>
</dbReference>
<evidence type="ECO:0000313" key="9">
    <source>
        <dbReference type="Proteomes" id="UP000179920"/>
    </source>
</evidence>
<dbReference type="Proteomes" id="UP000658997">
    <property type="component" value="Unassembled WGS sequence"/>
</dbReference>
<dbReference type="InterPro" id="IPR021109">
    <property type="entry name" value="Peptidase_aspartic_dom_sf"/>
</dbReference>
<dbReference type="EMBL" id="LT558118">
    <property type="protein sequence ID" value="SAM72865.1"/>
    <property type="molecule type" value="Genomic_DNA"/>
</dbReference>
<reference evidence="8" key="3">
    <citation type="submission" date="2018-08" db="EMBL/GenBank/DDBJ databases">
        <authorList>
            <person name="Guldener U."/>
        </authorList>
    </citation>
    <scope>NUCLEOTIDE SEQUENCE</scope>
    <source>
        <strain evidence="8">UB2</strain>
    </source>
</reference>
<dbReference type="PROSITE" id="PS00141">
    <property type="entry name" value="ASP_PROTEASE"/>
    <property type="match status" value="1"/>
</dbReference>
<comment type="similarity">
    <text evidence="1 4">Belongs to the peptidase A1 family.</text>
</comment>
<dbReference type="Pfam" id="PF00026">
    <property type="entry name" value="Asp"/>
    <property type="match status" value="1"/>
</dbReference>
<feature type="chain" id="PRO_5038295964" evidence="5">
    <location>
        <begin position="21"/>
        <end position="398"/>
    </location>
</feature>
<dbReference type="InterPro" id="IPR001969">
    <property type="entry name" value="Aspartic_peptidase_AS"/>
</dbReference>
<dbReference type="PANTHER" id="PTHR47966">
    <property type="entry name" value="BETA-SITE APP-CLEAVING ENZYME, ISOFORM A-RELATED"/>
    <property type="match status" value="1"/>
</dbReference>
<dbReference type="InterPro" id="IPR001461">
    <property type="entry name" value="Aspartic_peptidase_A1"/>
</dbReference>
<evidence type="ECO:0000313" key="8">
    <source>
        <dbReference type="EMBL" id="SYW75915.1"/>
    </source>
</evidence>
<gene>
    <name evidence="8" type="ORF">UBRO2_01070</name>
    <name evidence="7" type="ORF">UBRO_00110</name>
</gene>
<evidence type="ECO:0000313" key="10">
    <source>
        <dbReference type="Proteomes" id="UP000658997"/>
    </source>
</evidence>
<dbReference type="OrthoDB" id="15189at2759"/>
<organism evidence="7 9">
    <name type="scientific">Ustilago bromivora</name>
    <dbReference type="NCBI Taxonomy" id="307758"/>
    <lineage>
        <taxon>Eukaryota</taxon>
        <taxon>Fungi</taxon>
        <taxon>Dikarya</taxon>
        <taxon>Basidiomycota</taxon>
        <taxon>Ustilaginomycotina</taxon>
        <taxon>Ustilaginomycetes</taxon>
        <taxon>Ustilaginales</taxon>
        <taxon>Ustilaginaceae</taxon>
        <taxon>Ustilago</taxon>
    </lineage>
</organism>
<dbReference type="PROSITE" id="PS51767">
    <property type="entry name" value="PEPTIDASE_A1"/>
    <property type="match status" value="1"/>
</dbReference>
<name>A0A1K0FY91_9BASI</name>
<reference evidence="7" key="1">
    <citation type="submission" date="2016-04" db="EMBL/GenBank/DDBJ databases">
        <authorList>
            <person name="Evans L.H."/>
            <person name="Alamgir A."/>
            <person name="Owens N."/>
            <person name="Weber N.D."/>
            <person name="Virtaneva K."/>
            <person name="Barbian K."/>
            <person name="Babar A."/>
            <person name="Rosenke K."/>
        </authorList>
    </citation>
    <scope>NUCLEOTIDE SEQUENCE</scope>
    <source>
        <strain evidence="7">UB2112</strain>
    </source>
</reference>
<proteinExistence type="inferred from homology"/>
<dbReference type="PANTHER" id="PTHR47966:SF57">
    <property type="entry name" value="PEPTIDASE A1 DOMAIN-CONTAINING PROTEIN"/>
    <property type="match status" value="1"/>
</dbReference>
<evidence type="ECO:0000259" key="6">
    <source>
        <dbReference type="PROSITE" id="PS51767"/>
    </source>
</evidence>
<feature type="domain" description="Peptidase A1" evidence="6">
    <location>
        <begin position="108"/>
        <end position="395"/>
    </location>
</feature>
<feature type="active site" evidence="3">
    <location>
        <position position="126"/>
    </location>
</feature>
<dbReference type="AlphaFoldDB" id="A0A1K0FY91"/>
<evidence type="ECO:0000313" key="7">
    <source>
        <dbReference type="EMBL" id="SAM72865.1"/>
    </source>
</evidence>
<keyword evidence="10" id="KW-1185">Reference proteome</keyword>
<dbReference type="Proteomes" id="UP000179920">
    <property type="component" value="Chromosome II"/>
</dbReference>
<feature type="active site" evidence="3">
    <location>
        <position position="288"/>
    </location>
</feature>
<keyword evidence="4" id="KW-0378">Hydrolase</keyword>
<dbReference type="GO" id="GO:0006508">
    <property type="term" value="P:proteolysis"/>
    <property type="evidence" value="ECO:0007669"/>
    <property type="project" value="UniProtKB-KW"/>
</dbReference>
<keyword evidence="2 4" id="KW-0064">Aspartyl protease</keyword>
<dbReference type="InterPro" id="IPR033121">
    <property type="entry name" value="PEPTIDASE_A1"/>
</dbReference>
<dbReference type="InterPro" id="IPR034164">
    <property type="entry name" value="Pepsin-like_dom"/>
</dbReference>
<reference evidence="9" key="2">
    <citation type="submission" date="2016-04" db="EMBL/GenBank/DDBJ databases">
        <authorList>
            <person name="Guldener U."/>
            <person name="Guldener U."/>
        </authorList>
    </citation>
    <scope>NUCLEOTIDE SEQUENCE [LARGE SCALE GENOMIC DNA]</scope>
    <source>
        <strain evidence="9">UB2112</strain>
    </source>
</reference>
<evidence type="ECO:0000256" key="3">
    <source>
        <dbReference type="PIRSR" id="PIRSR601461-1"/>
    </source>
</evidence>
<dbReference type="GO" id="GO:0004190">
    <property type="term" value="F:aspartic-type endopeptidase activity"/>
    <property type="evidence" value="ECO:0007669"/>
    <property type="project" value="UniProtKB-KW"/>
</dbReference>
<feature type="signal peptide" evidence="5">
    <location>
        <begin position="1"/>
        <end position="20"/>
    </location>
</feature>
<keyword evidence="4 7" id="KW-0645">Protease</keyword>